<dbReference type="Proteomes" id="UP000612899">
    <property type="component" value="Unassembled WGS sequence"/>
</dbReference>
<keyword evidence="1" id="KW-0175">Coiled coil</keyword>
<dbReference type="EMBL" id="BONY01000022">
    <property type="protein sequence ID" value="GIH05819.1"/>
    <property type="molecule type" value="Genomic_DNA"/>
</dbReference>
<evidence type="ECO:0000313" key="2">
    <source>
        <dbReference type="EMBL" id="GIH05819.1"/>
    </source>
</evidence>
<sequence>MTSPRAELYDTYVASIEEHNENRRELREEIAEMRETTIPLMRERLADIRRRAYASRDHIRAYGLKGSHAKADRDAIRSATADAEKLTAKLANALEELANLEGEYGEMLANGPATATRGVTAYQINLAGPKAFTAVAQKCLAPAKIRGVRGWRRRAEDGAA</sequence>
<name>A0A8J3Q859_9ACTN</name>
<evidence type="ECO:0000256" key="1">
    <source>
        <dbReference type="SAM" id="Coils"/>
    </source>
</evidence>
<keyword evidence="3" id="KW-1185">Reference proteome</keyword>
<protein>
    <submittedName>
        <fullName evidence="2">Uncharacterized protein</fullName>
    </submittedName>
</protein>
<organism evidence="2 3">
    <name type="scientific">Rhizocola hellebori</name>
    <dbReference type="NCBI Taxonomy" id="1392758"/>
    <lineage>
        <taxon>Bacteria</taxon>
        <taxon>Bacillati</taxon>
        <taxon>Actinomycetota</taxon>
        <taxon>Actinomycetes</taxon>
        <taxon>Micromonosporales</taxon>
        <taxon>Micromonosporaceae</taxon>
        <taxon>Rhizocola</taxon>
    </lineage>
</organism>
<dbReference type="RefSeq" id="WP_203909659.1">
    <property type="nucleotide sequence ID" value="NZ_BONY01000022.1"/>
</dbReference>
<feature type="coiled-coil region" evidence="1">
    <location>
        <begin position="76"/>
        <end position="110"/>
    </location>
</feature>
<accession>A0A8J3Q859</accession>
<comment type="caution">
    <text evidence="2">The sequence shown here is derived from an EMBL/GenBank/DDBJ whole genome shotgun (WGS) entry which is preliminary data.</text>
</comment>
<reference evidence="2" key="1">
    <citation type="submission" date="2021-01" db="EMBL/GenBank/DDBJ databases">
        <title>Whole genome shotgun sequence of Rhizocola hellebori NBRC 109834.</title>
        <authorList>
            <person name="Komaki H."/>
            <person name="Tamura T."/>
        </authorList>
    </citation>
    <scope>NUCLEOTIDE SEQUENCE</scope>
    <source>
        <strain evidence="2">NBRC 109834</strain>
    </source>
</reference>
<dbReference type="AlphaFoldDB" id="A0A8J3Q859"/>
<gene>
    <name evidence="2" type="ORF">Rhe02_38860</name>
</gene>
<proteinExistence type="predicted"/>
<evidence type="ECO:0000313" key="3">
    <source>
        <dbReference type="Proteomes" id="UP000612899"/>
    </source>
</evidence>
<feature type="coiled-coil region" evidence="1">
    <location>
        <begin position="9"/>
        <end position="36"/>
    </location>
</feature>